<gene>
    <name evidence="3" type="ordered locus">Caur_1612</name>
</gene>
<dbReference type="eggNOG" id="COG4412">
    <property type="taxonomic scope" value="Bacteria"/>
</dbReference>
<feature type="compositionally biased region" description="Low complexity" evidence="1">
    <location>
        <begin position="40"/>
        <end position="55"/>
    </location>
</feature>
<dbReference type="Gene3D" id="2.60.120.260">
    <property type="entry name" value="Galactose-binding domain-like"/>
    <property type="match status" value="1"/>
</dbReference>
<reference evidence="4" key="1">
    <citation type="journal article" date="2011" name="BMC Genomics">
        <title>Complete genome sequence of the filamentous anoxygenic phototrophic bacterium Chloroflexus aurantiacus.</title>
        <authorList>
            <person name="Tang K.H."/>
            <person name="Barry K."/>
            <person name="Chertkov O."/>
            <person name="Dalin E."/>
            <person name="Han C.S."/>
            <person name="Hauser L.J."/>
            <person name="Honchak B.M."/>
            <person name="Karbach L.E."/>
            <person name="Land M.L."/>
            <person name="Lapidus A."/>
            <person name="Larimer F.W."/>
            <person name="Mikhailova N."/>
            <person name="Pitluck S."/>
            <person name="Pierson B.K."/>
            <person name="Blankenship R.E."/>
        </authorList>
    </citation>
    <scope>NUCLEOTIDE SEQUENCE [LARGE SCALE GENOMIC DNA]</scope>
    <source>
        <strain evidence="4">ATCC 29366 / DSM 635 / J-10-fl</strain>
    </source>
</reference>
<dbReference type="PROSITE" id="PS51257">
    <property type="entry name" value="PROKAR_LIPOPROTEIN"/>
    <property type="match status" value="1"/>
</dbReference>
<dbReference type="EnsemblBacteria" id="ABY34830">
    <property type="protein sequence ID" value="ABY34830"/>
    <property type="gene ID" value="Caur_1612"/>
</dbReference>
<protein>
    <submittedName>
        <fullName evidence="3">Uncharacterized protein</fullName>
    </submittedName>
</protein>
<keyword evidence="2" id="KW-0732">Signal</keyword>
<feature type="signal peptide" evidence="2">
    <location>
        <begin position="1"/>
        <end position="21"/>
    </location>
</feature>
<dbReference type="HOGENOM" id="CLU_432068_0_0_0"/>
<dbReference type="STRING" id="324602.Caur_1612"/>
<sequence length="685" mass="76002">MKRTSLIVVIALVLLSSCLSPTETPPSTPATVITPVTESTAVPPQQPTTVITPVVGSTDAPPRPPTTVGTPTTSEEQPNEDEIALLDAVNRLPRDQVELARQLGACRPAPAECPYVARTEPLTVQVGERRSFFVTDFSDDTQYEITAELRYAGPIVLMYVEEGVPYNQAALERAARTFENEIYPRTREIFGSEVQPGVDGDNRITILNAVERSRQILGYYSSSDSLPRQVNRYSNEREMFFMNIELMPFDSDTYLDVLAHEFQHMIHQNEQPGSALWLNEGMSQLAEDLNGFQSEGFIPVYLRNTDLQLTGWGFAPGQSGAHYGAAHLFMRYIYAQYAGEEQLRPLIRANAGNNLEAFVALAAPIRPDITHFRQLMADWAVANLINDPRVADGRYTYDTGTELSNLLPAKVRPTSIDNRYSDDIVQFGVDYLALPRNTRTVTFRGDQTVRIAGQMPRGRYAWWSNRSDDSVATLTRSVDLRGVNTATLTFDTWFEIEDDYDYAFVTVSTDGGQTWETLPGRWTTDYDPQGVNYGHGLTGVSGRPEANVEDGLRGRWVTEQMDLTPFAGQEILLRFWSINDQGVHAPGILIDNIAIPEIGFRDDVEAGAGDWEAAGFVRIDGDLPQLWELRLVRTAADGQMSVDVLETDADGVATATLNAGERGVLVVIAATPHTSERARYEVISE</sequence>
<dbReference type="EMBL" id="CP000909">
    <property type="protein sequence ID" value="ABY34830.1"/>
    <property type="molecule type" value="Genomic_DNA"/>
</dbReference>
<dbReference type="Proteomes" id="UP000002008">
    <property type="component" value="Chromosome"/>
</dbReference>
<dbReference type="RefSeq" id="WP_012257484.1">
    <property type="nucleotide sequence ID" value="NC_010175.1"/>
</dbReference>
<dbReference type="KEGG" id="cau:Caur_1612"/>
<feature type="chain" id="PRO_5002745712" evidence="2">
    <location>
        <begin position="22"/>
        <end position="685"/>
    </location>
</feature>
<keyword evidence="4" id="KW-1185">Reference proteome</keyword>
<dbReference type="AlphaFoldDB" id="A9WBM3"/>
<evidence type="ECO:0000313" key="4">
    <source>
        <dbReference type="Proteomes" id="UP000002008"/>
    </source>
</evidence>
<dbReference type="Pfam" id="PF20773">
    <property type="entry name" value="InhA-like_MAM"/>
    <property type="match status" value="1"/>
</dbReference>
<dbReference type="InParanoid" id="A9WBM3"/>
<evidence type="ECO:0000256" key="2">
    <source>
        <dbReference type="SAM" id="SignalP"/>
    </source>
</evidence>
<name>A9WBM3_CHLAA</name>
<feature type="region of interest" description="Disordered" evidence="1">
    <location>
        <begin position="37"/>
        <end position="78"/>
    </location>
</feature>
<accession>A9WBM3</accession>
<evidence type="ECO:0000256" key="1">
    <source>
        <dbReference type="SAM" id="MobiDB-lite"/>
    </source>
</evidence>
<organism evidence="3 4">
    <name type="scientific">Chloroflexus aurantiacus (strain ATCC 29366 / DSM 635 / J-10-fl)</name>
    <dbReference type="NCBI Taxonomy" id="324602"/>
    <lineage>
        <taxon>Bacteria</taxon>
        <taxon>Bacillati</taxon>
        <taxon>Chloroflexota</taxon>
        <taxon>Chloroflexia</taxon>
        <taxon>Chloroflexales</taxon>
        <taxon>Chloroflexineae</taxon>
        <taxon>Chloroflexaceae</taxon>
        <taxon>Chloroflexus</taxon>
    </lineage>
</organism>
<proteinExistence type="predicted"/>
<evidence type="ECO:0000313" key="3">
    <source>
        <dbReference type="EMBL" id="ABY34830.1"/>
    </source>
</evidence>
<dbReference type="PATRIC" id="fig|324602.8.peg.1847"/>